<organism evidence="3 4">
    <name type="scientific">Bradyrhizobium diversitatis</name>
    <dbReference type="NCBI Taxonomy" id="2755406"/>
    <lineage>
        <taxon>Bacteria</taxon>
        <taxon>Pseudomonadati</taxon>
        <taxon>Pseudomonadota</taxon>
        <taxon>Alphaproteobacteria</taxon>
        <taxon>Hyphomicrobiales</taxon>
        <taxon>Nitrobacteraceae</taxon>
        <taxon>Bradyrhizobium</taxon>
    </lineage>
</organism>
<dbReference type="PANTHER" id="PTHR21240">
    <property type="entry name" value="2-AMINO-3-CARBOXYLMUCONATE-6-SEMIALDEHYDE DECARBOXYLASE"/>
    <property type="match status" value="1"/>
</dbReference>
<evidence type="ECO:0000313" key="3">
    <source>
        <dbReference type="EMBL" id="MBH5386651.1"/>
    </source>
</evidence>
<feature type="domain" description="Amidohydrolase-related" evidence="2">
    <location>
        <begin position="6"/>
        <end position="308"/>
    </location>
</feature>
<dbReference type="PANTHER" id="PTHR21240:SF28">
    <property type="entry name" value="ISO-OROTATE DECARBOXYLASE (EUROFUNG)"/>
    <property type="match status" value="1"/>
</dbReference>
<reference evidence="3 4" key="1">
    <citation type="submission" date="2020-07" db="EMBL/GenBank/DDBJ databases">
        <title>Bradyrhizobium diversity isolated from nodules of indigenous legumes of Western Australia.</title>
        <authorList>
            <person name="Klepa M.S."/>
        </authorList>
    </citation>
    <scope>NUCLEOTIDE SEQUENCE [LARGE SCALE GENOMIC DNA]</scope>
    <source>
        <strain evidence="3 4">CNPSo 4019</strain>
    </source>
</reference>
<gene>
    <name evidence="3" type="ORF">H1B27_10185</name>
</gene>
<dbReference type="InterPro" id="IPR006680">
    <property type="entry name" value="Amidohydro-rel"/>
</dbReference>
<evidence type="ECO:0000259" key="2">
    <source>
        <dbReference type="Pfam" id="PF04909"/>
    </source>
</evidence>
<dbReference type="Gene3D" id="3.20.20.140">
    <property type="entry name" value="Metal-dependent hydrolases"/>
    <property type="match status" value="1"/>
</dbReference>
<dbReference type="CDD" id="cd01292">
    <property type="entry name" value="metallo-dependent_hydrolases"/>
    <property type="match status" value="1"/>
</dbReference>
<evidence type="ECO:0000313" key="4">
    <source>
        <dbReference type="Proteomes" id="UP001194539"/>
    </source>
</evidence>
<dbReference type="RefSeq" id="WP_197965951.1">
    <property type="nucleotide sequence ID" value="NZ_JACEGD010000008.1"/>
</dbReference>
<keyword evidence="1" id="KW-0456">Lyase</keyword>
<sequence>MFTYRVDTHHHYLPPAYVEAVGHRAIARTLVSGRAPEWTPSHSIDAMDRNGIQTAVLSLSAPGFVCTDAAGTVKLCRVCNEYAARMTHDYPGRFGSFASLPLPDVDASLREIAYCLDELGAEGICLLSNYGGVYPGDSRLAPVLEELDRRKALVYVHPTEGPCECVCGLPPASLEFPFDTTRAIASLMFSGSFTKYRNLRFIFSHAGGAVPFLAERLARLEARPEYKEAVPDGVLRQLGDLYFDTALSANEIALGALLRLTSADHILFGSDYPHAPEATMGQSVRSLSELVVNPADLGKIERENALRLMPTLRARQVKERQVSV</sequence>
<dbReference type="Proteomes" id="UP001194539">
    <property type="component" value="Unassembled WGS sequence"/>
</dbReference>
<proteinExistence type="predicted"/>
<keyword evidence="4" id="KW-1185">Reference proteome</keyword>
<dbReference type="SUPFAM" id="SSF51556">
    <property type="entry name" value="Metallo-dependent hydrolases"/>
    <property type="match status" value="1"/>
</dbReference>
<dbReference type="Pfam" id="PF04909">
    <property type="entry name" value="Amidohydro_2"/>
    <property type="match status" value="1"/>
</dbReference>
<dbReference type="InterPro" id="IPR032465">
    <property type="entry name" value="ACMSD"/>
</dbReference>
<accession>A0ABS0P078</accession>
<comment type="caution">
    <text evidence="3">The sequence shown here is derived from an EMBL/GenBank/DDBJ whole genome shotgun (WGS) entry which is preliminary data.</text>
</comment>
<evidence type="ECO:0000256" key="1">
    <source>
        <dbReference type="ARBA" id="ARBA00023239"/>
    </source>
</evidence>
<dbReference type="InterPro" id="IPR032466">
    <property type="entry name" value="Metal_Hydrolase"/>
</dbReference>
<dbReference type="EMBL" id="JACEGD010000008">
    <property type="protein sequence ID" value="MBH5386651.1"/>
    <property type="molecule type" value="Genomic_DNA"/>
</dbReference>
<name>A0ABS0P078_9BRAD</name>
<protein>
    <submittedName>
        <fullName evidence="3">Amidohydrolase</fullName>
    </submittedName>
</protein>